<dbReference type="GO" id="GO:0005789">
    <property type="term" value="C:endoplasmic reticulum membrane"/>
    <property type="evidence" value="ECO:0007669"/>
    <property type="project" value="TreeGrafter"/>
</dbReference>
<evidence type="ECO:0000259" key="7">
    <source>
        <dbReference type="PROSITE" id="PS50850"/>
    </source>
</evidence>
<proteinExistence type="inferred from homology"/>
<dbReference type="InterPro" id="IPR051337">
    <property type="entry name" value="OPA_Antiporter"/>
</dbReference>
<keyword evidence="3 6" id="KW-0812">Transmembrane</keyword>
<feature type="non-terminal residue" evidence="8">
    <location>
        <position position="426"/>
    </location>
</feature>
<name>A0AAV2QWY0_MEGNR</name>
<dbReference type="PROSITE" id="PS51257">
    <property type="entry name" value="PROKAR_LIPOPROTEIN"/>
    <property type="match status" value="1"/>
</dbReference>
<feature type="transmembrane region" description="Helical" evidence="6">
    <location>
        <begin position="233"/>
        <end position="252"/>
    </location>
</feature>
<keyword evidence="4 6" id="KW-1133">Transmembrane helix</keyword>
<keyword evidence="9" id="KW-1185">Reference proteome</keyword>
<dbReference type="PIRSF" id="PIRSF002808">
    <property type="entry name" value="Hexose_phosphate_transp"/>
    <property type="match status" value="1"/>
</dbReference>
<feature type="transmembrane region" description="Helical" evidence="6">
    <location>
        <begin position="170"/>
        <end position="191"/>
    </location>
</feature>
<dbReference type="SUPFAM" id="SSF103473">
    <property type="entry name" value="MFS general substrate transporter"/>
    <property type="match status" value="1"/>
</dbReference>
<reference evidence="8 9" key="1">
    <citation type="submission" date="2024-05" db="EMBL/GenBank/DDBJ databases">
        <authorList>
            <person name="Wallberg A."/>
        </authorList>
    </citation>
    <scope>NUCLEOTIDE SEQUENCE [LARGE SCALE GENOMIC DNA]</scope>
</reference>
<evidence type="ECO:0000256" key="2">
    <source>
        <dbReference type="ARBA" id="ARBA00009598"/>
    </source>
</evidence>
<comment type="similarity">
    <text evidence="2">Belongs to the major facilitator superfamily. Organophosphate:Pi antiporter (OPA) (TC 2.A.1.4) family.</text>
</comment>
<comment type="subcellular location">
    <subcellularLocation>
        <location evidence="1">Endomembrane system</location>
        <topology evidence="1">Multi-pass membrane protein</topology>
    </subcellularLocation>
</comment>
<dbReference type="PANTHER" id="PTHR43826">
    <property type="entry name" value="GLUCOSE-6-PHOSPHATE EXCHANGER SLC37A4"/>
    <property type="match status" value="1"/>
</dbReference>
<dbReference type="InterPro" id="IPR036259">
    <property type="entry name" value="MFS_trans_sf"/>
</dbReference>
<evidence type="ECO:0000256" key="6">
    <source>
        <dbReference type="SAM" id="Phobius"/>
    </source>
</evidence>
<protein>
    <recommendedName>
        <fullName evidence="7">Major facilitator superfamily (MFS) profile domain-containing protein</fullName>
    </recommendedName>
</protein>
<feature type="transmembrane region" description="Helical" evidence="6">
    <location>
        <begin position="12"/>
        <end position="29"/>
    </location>
</feature>
<accession>A0AAV2QWY0</accession>
<organism evidence="8 9">
    <name type="scientific">Meganyctiphanes norvegica</name>
    <name type="common">Northern krill</name>
    <name type="synonym">Thysanopoda norvegica</name>
    <dbReference type="NCBI Taxonomy" id="48144"/>
    <lineage>
        <taxon>Eukaryota</taxon>
        <taxon>Metazoa</taxon>
        <taxon>Ecdysozoa</taxon>
        <taxon>Arthropoda</taxon>
        <taxon>Crustacea</taxon>
        <taxon>Multicrustacea</taxon>
        <taxon>Malacostraca</taxon>
        <taxon>Eumalacostraca</taxon>
        <taxon>Eucarida</taxon>
        <taxon>Euphausiacea</taxon>
        <taxon>Euphausiidae</taxon>
        <taxon>Meganyctiphanes</taxon>
    </lineage>
</organism>
<dbReference type="InterPro" id="IPR011701">
    <property type="entry name" value="MFS"/>
</dbReference>
<evidence type="ECO:0000256" key="1">
    <source>
        <dbReference type="ARBA" id="ARBA00004127"/>
    </source>
</evidence>
<feature type="transmembrane region" description="Helical" evidence="6">
    <location>
        <begin position="140"/>
        <end position="164"/>
    </location>
</feature>
<evidence type="ECO:0000313" key="8">
    <source>
        <dbReference type="EMBL" id="CAL4100835.1"/>
    </source>
</evidence>
<dbReference type="Proteomes" id="UP001497623">
    <property type="component" value="Unassembled WGS sequence"/>
</dbReference>
<dbReference type="PANTHER" id="PTHR43826:SF3">
    <property type="entry name" value="GLUCOSE-6-PHOSPHATE EXCHANGER SLC37A4"/>
    <property type="match status" value="1"/>
</dbReference>
<keyword evidence="5 6" id="KW-0472">Membrane</keyword>
<feature type="transmembrane region" description="Helical" evidence="6">
    <location>
        <begin position="317"/>
        <end position="334"/>
    </location>
</feature>
<dbReference type="GO" id="GO:0061513">
    <property type="term" value="F:glucose 6-phosphate:phosphate antiporter activity"/>
    <property type="evidence" value="ECO:0007669"/>
    <property type="project" value="TreeGrafter"/>
</dbReference>
<evidence type="ECO:0000313" key="9">
    <source>
        <dbReference type="Proteomes" id="UP001497623"/>
    </source>
</evidence>
<dbReference type="EMBL" id="CAXKWB010011322">
    <property type="protein sequence ID" value="CAL4100835.1"/>
    <property type="molecule type" value="Genomic_DNA"/>
</dbReference>
<dbReference type="PROSITE" id="PS50850">
    <property type="entry name" value="MFS"/>
    <property type="match status" value="1"/>
</dbReference>
<gene>
    <name evidence="8" type="ORF">MNOR_LOCUS16893</name>
</gene>
<evidence type="ECO:0000256" key="5">
    <source>
        <dbReference type="ARBA" id="ARBA00023136"/>
    </source>
</evidence>
<evidence type="ECO:0000256" key="4">
    <source>
        <dbReference type="ARBA" id="ARBA00022989"/>
    </source>
</evidence>
<feature type="domain" description="Major facilitator superfamily (MFS) profile" evidence="7">
    <location>
        <begin position="16"/>
        <end position="426"/>
    </location>
</feature>
<sequence>MGSTQNRELWRYQSAVFTSLFIGYACYTYNRKSVSYTLPALFTQELLTKNGAGAIISFQNTAYGISKFMGGIMSDRVSARLLFSSGLLLSGVACVLFSMTTNPVLWSAMWILNGFAQGAGWPACAKLLKKWYSPTKFGTMWSILSGSSNLSGSLSPFIAAYLILNHGWETSLIFAGSVSIIMSIGVLYILVDDPTSLSLPDPTFNMQTVEEKSTKTKSKEEYENKSAMRTSELLSSPFLWLVSFGAFVIFWAKTALQDWGQLYLIDQLDRTQIQASSFISSIELGGFFGGIIAGIITDRMKNKEHRSGNPRLQVATIFLFGCVMSFHFLCFSVSKDTPQISVHMLFSLFGEVLFSPENLHVQCRSCCITSHVTGGIYEGASLCIDSYEVRNGWSISKCKTQQTWQGKLMVLPKNEIVNQDTFIYIL</sequence>
<comment type="caution">
    <text evidence="8">The sequence shown here is derived from an EMBL/GenBank/DDBJ whole genome shotgun (WGS) entry which is preliminary data.</text>
</comment>
<dbReference type="GO" id="GO:0035435">
    <property type="term" value="P:phosphate ion transmembrane transport"/>
    <property type="evidence" value="ECO:0007669"/>
    <property type="project" value="TreeGrafter"/>
</dbReference>
<dbReference type="InterPro" id="IPR020846">
    <property type="entry name" value="MFS_dom"/>
</dbReference>
<feature type="transmembrane region" description="Helical" evidence="6">
    <location>
        <begin position="77"/>
        <end position="99"/>
    </location>
</feature>
<dbReference type="AlphaFoldDB" id="A0AAV2QWY0"/>
<dbReference type="InterPro" id="IPR000849">
    <property type="entry name" value="Sugar_P_transporter"/>
</dbReference>
<dbReference type="Pfam" id="PF07690">
    <property type="entry name" value="MFS_1"/>
    <property type="match status" value="1"/>
</dbReference>
<dbReference type="Gene3D" id="1.20.1250.20">
    <property type="entry name" value="MFS general substrate transporter like domains"/>
    <property type="match status" value="2"/>
</dbReference>
<evidence type="ECO:0000256" key="3">
    <source>
        <dbReference type="ARBA" id="ARBA00022692"/>
    </source>
</evidence>
<feature type="transmembrane region" description="Helical" evidence="6">
    <location>
        <begin position="272"/>
        <end position="296"/>
    </location>
</feature>